<gene>
    <name evidence="1" type="ORF">BZM27_50800</name>
</gene>
<dbReference type="AlphaFoldDB" id="A0A4R0X8Y2"/>
<sequence>MISAANASCAVFTELSVASGGAAPAALRMLTEYAARPAGVNPIINTLRAFECKGAFPPSGVQSLSCTSGRLTTAERTLSTTARDGQLRVDFYERRVSNASWLDMVELDFNIGAGCVSPFYTGTDACIILAGPAQADGRGSSAAVDVERLLFKI</sequence>
<dbReference type="EMBL" id="MWML01000509">
    <property type="protein sequence ID" value="TCG03129.1"/>
    <property type="molecule type" value="Genomic_DNA"/>
</dbReference>
<name>A0A4R0X8Y2_9BURK</name>
<accession>A0A4R0X8Y2</accession>
<comment type="caution">
    <text evidence="1">The sequence shown here is derived from an EMBL/GenBank/DDBJ whole genome shotgun (WGS) entry which is preliminary data.</text>
</comment>
<keyword evidence="2" id="KW-1185">Reference proteome</keyword>
<protein>
    <submittedName>
        <fullName evidence="1">Uncharacterized protein</fullName>
    </submittedName>
</protein>
<evidence type="ECO:0000313" key="1">
    <source>
        <dbReference type="EMBL" id="TCG03129.1"/>
    </source>
</evidence>
<proteinExistence type="predicted"/>
<dbReference type="Proteomes" id="UP000294200">
    <property type="component" value="Unassembled WGS sequence"/>
</dbReference>
<organism evidence="1 2">
    <name type="scientific">Paraburkholderia steynii</name>
    <dbReference type="NCBI Taxonomy" id="1245441"/>
    <lineage>
        <taxon>Bacteria</taxon>
        <taxon>Pseudomonadati</taxon>
        <taxon>Pseudomonadota</taxon>
        <taxon>Betaproteobacteria</taxon>
        <taxon>Burkholderiales</taxon>
        <taxon>Burkholderiaceae</taxon>
        <taxon>Paraburkholderia</taxon>
    </lineage>
</organism>
<evidence type="ECO:0000313" key="2">
    <source>
        <dbReference type="Proteomes" id="UP000294200"/>
    </source>
</evidence>
<reference evidence="1 2" key="1">
    <citation type="submission" date="2017-02" db="EMBL/GenBank/DDBJ databases">
        <title>Paraburkholderia sophoroidis sp. nov. and Paraburkholderia steynii sp. nov. rhizobial symbionts of the fynbos legume Hypocalyptus sophoroides.</title>
        <authorList>
            <person name="Steenkamp E.T."/>
            <person name="Beukes C.W."/>
            <person name="Van Zyl E."/>
            <person name="Avontuur J."/>
            <person name="Chan W.Y."/>
            <person name="Hassen A."/>
            <person name="Palmer M."/>
            <person name="Mthombeni L."/>
            <person name="Phalane F."/>
            <person name="Sereme K."/>
            <person name="Venter S.N."/>
        </authorList>
    </citation>
    <scope>NUCLEOTIDE SEQUENCE [LARGE SCALE GENOMIC DNA]</scope>
    <source>
        <strain evidence="1 2">HC1.1ba</strain>
    </source>
</reference>